<name>A0A8H5BR11_9AGAR</name>
<gene>
    <name evidence="1" type="ORF">D9619_005025</name>
</gene>
<dbReference type="EMBL" id="JAACJJ010000014">
    <property type="protein sequence ID" value="KAF5326993.1"/>
    <property type="molecule type" value="Genomic_DNA"/>
</dbReference>
<keyword evidence="2" id="KW-1185">Reference proteome</keyword>
<organism evidence="1 2">
    <name type="scientific">Psilocybe cf. subviscida</name>
    <dbReference type="NCBI Taxonomy" id="2480587"/>
    <lineage>
        <taxon>Eukaryota</taxon>
        <taxon>Fungi</taxon>
        <taxon>Dikarya</taxon>
        <taxon>Basidiomycota</taxon>
        <taxon>Agaricomycotina</taxon>
        <taxon>Agaricomycetes</taxon>
        <taxon>Agaricomycetidae</taxon>
        <taxon>Agaricales</taxon>
        <taxon>Agaricineae</taxon>
        <taxon>Strophariaceae</taxon>
        <taxon>Psilocybe</taxon>
    </lineage>
</organism>
<dbReference type="Proteomes" id="UP000567179">
    <property type="component" value="Unassembled WGS sequence"/>
</dbReference>
<sequence length="372" mass="42875">MPRRTTIDSLPTELLENIFEAGVRIPIALEEHYPRLPLFSKRPHVPLFAATLSQVCLRWRNITLDTPYLWSFIHVTRSLETHRRLQSDVGRSLDWVLMYIERSAALPLHLTIDATRIPVSKAVDLLAPCSSRWSSFVLLVSHVGNLPPILPLLVHTNIPRLSYLSIMSDIYREGIVSYDPFVPFFIRATHKLATIRLTGVYIAWNALPLANLQNLELHFTARWPKFVDLQRMFDASPRLCRLVVRDDLTSILRHVDQPAGQPAIEIPNLTHLEVEVFRHRDDYMNVTGFMGLFSLPSLEQLILRNLKVEEWMSITEIYDLPRNAFDHPVPPPARGRHSYVRRRTFPFLSQVIATSYTSAPGRTVPPSNHRFF</sequence>
<evidence type="ECO:0000313" key="1">
    <source>
        <dbReference type="EMBL" id="KAF5326993.1"/>
    </source>
</evidence>
<proteinExistence type="predicted"/>
<comment type="caution">
    <text evidence="1">The sequence shown here is derived from an EMBL/GenBank/DDBJ whole genome shotgun (WGS) entry which is preliminary data.</text>
</comment>
<dbReference type="OrthoDB" id="3155440at2759"/>
<protein>
    <recommendedName>
        <fullName evidence="3">F-box domain-containing protein</fullName>
    </recommendedName>
</protein>
<evidence type="ECO:0008006" key="3">
    <source>
        <dbReference type="Google" id="ProtNLM"/>
    </source>
</evidence>
<evidence type="ECO:0000313" key="2">
    <source>
        <dbReference type="Proteomes" id="UP000567179"/>
    </source>
</evidence>
<dbReference type="Gene3D" id="1.20.1280.50">
    <property type="match status" value="1"/>
</dbReference>
<accession>A0A8H5BR11</accession>
<dbReference type="AlphaFoldDB" id="A0A8H5BR11"/>
<reference evidence="1 2" key="1">
    <citation type="journal article" date="2020" name="ISME J.">
        <title>Uncovering the hidden diversity of litter-decomposition mechanisms in mushroom-forming fungi.</title>
        <authorList>
            <person name="Floudas D."/>
            <person name="Bentzer J."/>
            <person name="Ahren D."/>
            <person name="Johansson T."/>
            <person name="Persson P."/>
            <person name="Tunlid A."/>
        </authorList>
    </citation>
    <scope>NUCLEOTIDE SEQUENCE [LARGE SCALE GENOMIC DNA]</scope>
    <source>
        <strain evidence="1 2">CBS 101986</strain>
    </source>
</reference>